<keyword evidence="3" id="KW-0223">Dioxygenase</keyword>
<evidence type="ECO:0000256" key="1">
    <source>
        <dbReference type="ARBA" id="ARBA00022737"/>
    </source>
</evidence>
<dbReference type="EMBL" id="CAMXCT030000034">
    <property type="protein sequence ID" value="CAL4760082.1"/>
    <property type="molecule type" value="Genomic_DNA"/>
</dbReference>
<proteinExistence type="predicted"/>
<gene>
    <name evidence="2" type="ORF">C1SCF055_LOCUS1330</name>
</gene>
<name>A0A9P1FFH3_9DINO</name>
<dbReference type="EMBL" id="CAMXCT020000034">
    <property type="protein sequence ID" value="CAL1126145.1"/>
    <property type="molecule type" value="Genomic_DNA"/>
</dbReference>
<dbReference type="OrthoDB" id="429834at2759"/>
<reference evidence="2" key="1">
    <citation type="submission" date="2022-10" db="EMBL/GenBank/DDBJ databases">
        <authorList>
            <person name="Chen Y."/>
            <person name="Dougan E. K."/>
            <person name="Chan C."/>
            <person name="Rhodes N."/>
            <person name="Thang M."/>
        </authorList>
    </citation>
    <scope>NUCLEOTIDE SEQUENCE</scope>
</reference>
<dbReference type="Gene3D" id="1.25.40.10">
    <property type="entry name" value="Tetratricopeptide repeat domain"/>
    <property type="match status" value="1"/>
</dbReference>
<comment type="caution">
    <text evidence="2">The sequence shown here is derived from an EMBL/GenBank/DDBJ whole genome shotgun (WGS) entry which is preliminary data.</text>
</comment>
<dbReference type="PANTHER" id="PTHR47936:SF1">
    <property type="entry name" value="PENTATRICOPEPTIDE REPEAT-CONTAINING PROTEIN GUN1, CHLOROPLASTIC"/>
    <property type="match status" value="1"/>
</dbReference>
<dbReference type="AlphaFoldDB" id="A0A9P1FFH3"/>
<dbReference type="GO" id="GO:0031930">
    <property type="term" value="P:mitochondria-nucleus signaling pathway"/>
    <property type="evidence" value="ECO:0007669"/>
    <property type="project" value="TreeGrafter"/>
</dbReference>
<evidence type="ECO:0000313" key="3">
    <source>
        <dbReference type="EMBL" id="CAL4760082.1"/>
    </source>
</evidence>
<dbReference type="Pfam" id="PF01535">
    <property type="entry name" value="PPR"/>
    <property type="match status" value="2"/>
</dbReference>
<accession>A0A9P1FFH3</accession>
<dbReference type="InterPro" id="IPR011990">
    <property type="entry name" value="TPR-like_helical_dom_sf"/>
</dbReference>
<organism evidence="2">
    <name type="scientific">Cladocopium goreaui</name>
    <dbReference type="NCBI Taxonomy" id="2562237"/>
    <lineage>
        <taxon>Eukaryota</taxon>
        <taxon>Sar</taxon>
        <taxon>Alveolata</taxon>
        <taxon>Dinophyceae</taxon>
        <taxon>Suessiales</taxon>
        <taxon>Symbiodiniaceae</taxon>
        <taxon>Cladocopium</taxon>
    </lineage>
</organism>
<reference evidence="3 4" key="2">
    <citation type="submission" date="2024-05" db="EMBL/GenBank/DDBJ databases">
        <authorList>
            <person name="Chen Y."/>
            <person name="Shah S."/>
            <person name="Dougan E. K."/>
            <person name="Thang M."/>
            <person name="Chan C."/>
        </authorList>
    </citation>
    <scope>NUCLEOTIDE SEQUENCE [LARGE SCALE GENOMIC DNA]</scope>
</reference>
<protein>
    <submittedName>
        <fullName evidence="3">Alpha-ketoglutarate-dependent dioxygenase AlkB-like domain-containing protein</fullName>
    </submittedName>
</protein>
<dbReference type="InterPro" id="IPR002885">
    <property type="entry name" value="PPR_rpt"/>
</dbReference>
<dbReference type="GO" id="GO:0051213">
    <property type="term" value="F:dioxygenase activity"/>
    <property type="evidence" value="ECO:0007669"/>
    <property type="project" value="UniProtKB-KW"/>
</dbReference>
<dbReference type="PANTHER" id="PTHR47936">
    <property type="entry name" value="PPR_LONG DOMAIN-CONTAINING PROTEIN"/>
    <property type="match status" value="1"/>
</dbReference>
<keyword evidence="4" id="KW-1185">Reference proteome</keyword>
<evidence type="ECO:0000313" key="4">
    <source>
        <dbReference type="Proteomes" id="UP001152797"/>
    </source>
</evidence>
<keyword evidence="3" id="KW-0560">Oxidoreductase</keyword>
<dbReference type="GO" id="GO:0009507">
    <property type="term" value="C:chloroplast"/>
    <property type="evidence" value="ECO:0007669"/>
    <property type="project" value="TreeGrafter"/>
</dbReference>
<sequence length="437" mass="47764">MRYANPRLLTKPSLLANRLGVRQCVTEDWNAAVIACGKASEWQKALHILSWSRRQNLQVRAPWNPAISACARAVQWQRAELLLRSMQHRGPQPTLITFGAVLDAHAKGAVWHRAIALLKLLRRKRQLDAVAVTAVIQACGNVEKWQEALALFSAKLVPGDHVMLGATAAACRGMWEASLGFLEIGWRSRLVTGKPLYGTCLTAMASAARWKQALAIFEMMEEQSLTNETALAATGHAMSSASLWREALELLGQLDAAQPALWGTAVNAASRGYHWTKALDLLERQQSLLQVVKVDLSLVLPCPPACVPPAGPWRSRHLLMPVPRLNGDTKCALWSALAACQHAALWEQALHLIREAGDSQHAMLAPLGALDPSPNAVCFGAGLQACRTTGQSWDSNIRSGFFSQTLSEDFSDYGEAVVKLRDGSREMLVILMIEALL</sequence>
<dbReference type="Proteomes" id="UP001152797">
    <property type="component" value="Unassembled WGS sequence"/>
</dbReference>
<dbReference type="EMBL" id="CAMXCT010000034">
    <property type="protein sequence ID" value="CAI3972770.1"/>
    <property type="molecule type" value="Genomic_DNA"/>
</dbReference>
<evidence type="ECO:0000313" key="2">
    <source>
        <dbReference type="EMBL" id="CAI3972770.1"/>
    </source>
</evidence>
<keyword evidence="1" id="KW-0677">Repeat</keyword>